<dbReference type="PRINTS" id="PR00502">
    <property type="entry name" value="NUDIXFAMILY"/>
</dbReference>
<evidence type="ECO:0000259" key="3">
    <source>
        <dbReference type="PROSITE" id="PS51462"/>
    </source>
</evidence>
<dbReference type="Gene3D" id="3.90.79.10">
    <property type="entry name" value="Nucleoside Triphosphate Pyrophosphohydrolase"/>
    <property type="match status" value="1"/>
</dbReference>
<proteinExistence type="inferred from homology"/>
<name>A0A1W1HBM1_9BACT</name>
<comment type="similarity">
    <text evidence="2">Belongs to the Nudix hydrolase family.</text>
</comment>
<dbReference type="PANTHER" id="PTHR43736:SF1">
    <property type="entry name" value="DIHYDRONEOPTERIN TRIPHOSPHATE DIPHOSPHATASE"/>
    <property type="match status" value="1"/>
</dbReference>
<dbReference type="InterPro" id="IPR020084">
    <property type="entry name" value="NUDIX_hydrolase_CS"/>
</dbReference>
<keyword evidence="5" id="KW-1185">Reference proteome</keyword>
<dbReference type="GO" id="GO:0016787">
    <property type="term" value="F:hydrolase activity"/>
    <property type="evidence" value="ECO:0007669"/>
    <property type="project" value="UniProtKB-KW"/>
</dbReference>
<dbReference type="SUPFAM" id="SSF55811">
    <property type="entry name" value="Nudix"/>
    <property type="match status" value="1"/>
</dbReference>
<dbReference type="PANTHER" id="PTHR43736">
    <property type="entry name" value="ADP-RIBOSE PYROPHOSPHATASE"/>
    <property type="match status" value="1"/>
</dbReference>
<dbReference type="STRING" id="1246637.MTBBW1_1990005"/>
<accession>A0A1W1HBM1</accession>
<dbReference type="InterPro" id="IPR020476">
    <property type="entry name" value="Nudix_hydrolase"/>
</dbReference>
<dbReference type="PROSITE" id="PS00893">
    <property type="entry name" value="NUDIX_BOX"/>
    <property type="match status" value="1"/>
</dbReference>
<keyword evidence="1 2" id="KW-0378">Hydrolase</keyword>
<dbReference type="Pfam" id="PF00293">
    <property type="entry name" value="NUDIX"/>
    <property type="match status" value="1"/>
</dbReference>
<dbReference type="CDD" id="cd04673">
    <property type="entry name" value="NUDIX_ADPRase"/>
    <property type="match status" value="1"/>
</dbReference>
<dbReference type="EMBL" id="FWEV01000111">
    <property type="protein sequence ID" value="SLM29802.1"/>
    <property type="molecule type" value="Genomic_DNA"/>
</dbReference>
<sequence length="142" mass="15619">MKGLSRFTQPKLAVGAVVFKDQKVLLVKRGKAPAKGVWAIPGGSVELGETLKQAAEREVLEETGIRIKAGDPVYSFESIDRDQNGKVRFHYYIVDLEAEYLGGEVIPGDDANDAAWVPAEDLKKKNVNPKTLELLSDIYNFG</sequence>
<dbReference type="AlphaFoldDB" id="A0A1W1HBM1"/>
<dbReference type="OrthoDB" id="9761969at2"/>
<reference evidence="4 5" key="1">
    <citation type="submission" date="2017-03" db="EMBL/GenBank/DDBJ databases">
        <authorList>
            <person name="Afonso C.L."/>
            <person name="Miller P.J."/>
            <person name="Scott M.A."/>
            <person name="Spackman E."/>
            <person name="Goraichik I."/>
            <person name="Dimitrov K.M."/>
            <person name="Suarez D.L."/>
            <person name="Swayne D.E."/>
        </authorList>
    </citation>
    <scope>NUCLEOTIDE SEQUENCE [LARGE SCALE GENOMIC DNA]</scope>
    <source>
        <strain evidence="4">PRJEB14757</strain>
    </source>
</reference>
<evidence type="ECO:0000256" key="2">
    <source>
        <dbReference type="RuleBase" id="RU003476"/>
    </source>
</evidence>
<gene>
    <name evidence="4" type="ORF">MTBBW1_1990005</name>
</gene>
<dbReference type="RefSeq" id="WP_080806982.1">
    <property type="nucleotide sequence ID" value="NZ_LT828555.1"/>
</dbReference>
<dbReference type="PROSITE" id="PS51462">
    <property type="entry name" value="NUDIX"/>
    <property type="match status" value="1"/>
</dbReference>
<protein>
    <submittedName>
        <fullName evidence="4">NUDIX hydrolase</fullName>
    </submittedName>
</protein>
<evidence type="ECO:0000313" key="4">
    <source>
        <dbReference type="EMBL" id="SLM29802.1"/>
    </source>
</evidence>
<organism evidence="4 5">
    <name type="scientific">Desulfamplus magnetovallimortis</name>
    <dbReference type="NCBI Taxonomy" id="1246637"/>
    <lineage>
        <taxon>Bacteria</taxon>
        <taxon>Pseudomonadati</taxon>
        <taxon>Thermodesulfobacteriota</taxon>
        <taxon>Desulfobacteria</taxon>
        <taxon>Desulfobacterales</taxon>
        <taxon>Desulfobacteraceae</taxon>
        <taxon>Desulfamplus</taxon>
    </lineage>
</organism>
<evidence type="ECO:0000313" key="5">
    <source>
        <dbReference type="Proteomes" id="UP000191931"/>
    </source>
</evidence>
<evidence type="ECO:0000256" key="1">
    <source>
        <dbReference type="ARBA" id="ARBA00022801"/>
    </source>
</evidence>
<dbReference type="Proteomes" id="UP000191931">
    <property type="component" value="Unassembled WGS sequence"/>
</dbReference>
<dbReference type="InterPro" id="IPR000086">
    <property type="entry name" value="NUDIX_hydrolase_dom"/>
</dbReference>
<dbReference type="InterPro" id="IPR015797">
    <property type="entry name" value="NUDIX_hydrolase-like_dom_sf"/>
</dbReference>
<feature type="domain" description="Nudix hydrolase" evidence="3">
    <location>
        <begin position="9"/>
        <end position="139"/>
    </location>
</feature>